<keyword evidence="7" id="KW-0862">Zinc</keyword>
<dbReference type="GO" id="GO:0008270">
    <property type="term" value="F:zinc ion binding"/>
    <property type="evidence" value="ECO:0007669"/>
    <property type="project" value="UniProtKB-KW"/>
</dbReference>
<dbReference type="EMBL" id="OOIN01000021">
    <property type="protein sequence ID" value="SPO28209.1"/>
    <property type="molecule type" value="Genomic_DNA"/>
</dbReference>
<evidence type="ECO:0000313" key="11">
    <source>
        <dbReference type="Proteomes" id="UP000324022"/>
    </source>
</evidence>
<dbReference type="SUPFAM" id="SSF53098">
    <property type="entry name" value="Ribonuclease H-like"/>
    <property type="match status" value="1"/>
</dbReference>
<reference evidence="10 11" key="1">
    <citation type="submission" date="2018-03" db="EMBL/GenBank/DDBJ databases">
        <authorList>
            <person name="Guldener U."/>
        </authorList>
    </citation>
    <scope>NUCLEOTIDE SEQUENCE [LARGE SCALE GENOMIC DNA]</scope>
    <source>
        <strain evidence="10 11">NBRC100155</strain>
    </source>
</reference>
<dbReference type="InterPro" id="IPR034922">
    <property type="entry name" value="REX1-like_exo"/>
</dbReference>
<dbReference type="PANTHER" id="PTHR12801:SF115">
    <property type="entry name" value="FI18136P1-RELATED"/>
    <property type="match status" value="1"/>
</dbReference>
<keyword evidence="6" id="KW-0539">Nucleus</keyword>
<dbReference type="SMART" id="SM00479">
    <property type="entry name" value="EXOIII"/>
    <property type="match status" value="1"/>
</dbReference>
<evidence type="ECO:0000256" key="1">
    <source>
        <dbReference type="ARBA" id="ARBA00004123"/>
    </source>
</evidence>
<evidence type="ECO:0000256" key="2">
    <source>
        <dbReference type="ARBA" id="ARBA00006357"/>
    </source>
</evidence>
<sequence>MFNPLGLLAKLPCPDHAKGECEANRALCPFSHKPVSTPAPAPAPAPASTATASTSRVPLQGAMQPRKGAVATTSTSPSGLKRATPSTSTSTTSSKINDSASTSGPPLKKAKNAYSASKLSASPSASTSASTAISASSSSEWSLVGLKEPKIGFKDHPVSSKIPLSARQNGLKAFYNAFVACYEPILQSTDPIVAGCGQQLCRDHALAQELELFGKVDKNSYKNSSITILVGLKKRDKEALEAAATAAANESRTHQGEPNLREMIMKVLVEKCTETGTTSQVDEKRKSVQARQSGKLSRDRLERAEFVCPVDQLEKFEYTAVIPPEWEGEGSSKPDAVGEVKECERCGKKFTVGGEMNEAGAERIPQDPKECRYHWGKRRFEKLPGTKGRVHMWTCCNKQVGGSALGDDSCCFGPHVFKETEGLDLHRREAFITTKQLLNSIPDKQNASTALDIVALDCELSYTTAGLTLTRLTLIDEEGEMILDELVRTRTDIVDYNTRFSGITPEEYEEKAVFTLEEVRKTMARFVGENTILVGHGLENDLRAIRLVHHKVVDTVMLFPHARGFPFRTSLRDLTAKFLGKIIQNGTSLGHSSLEDARMSLELVRHKMVNDPTSPFASIEKEENDGKKERATGVAVGDDANKSLDAKSAPSQVRTSLFGASMANDSARSIFRK</sequence>
<dbReference type="GO" id="GO:0004527">
    <property type="term" value="F:exonuclease activity"/>
    <property type="evidence" value="ECO:0007669"/>
    <property type="project" value="UniProtKB-KW"/>
</dbReference>
<dbReference type="PROSITE" id="PS50103">
    <property type="entry name" value="ZF_C3H1"/>
    <property type="match status" value="1"/>
</dbReference>
<comment type="subcellular location">
    <subcellularLocation>
        <location evidence="1">Nucleus</location>
    </subcellularLocation>
</comment>
<dbReference type="InterPro" id="IPR013520">
    <property type="entry name" value="Ribonucl_H"/>
</dbReference>
<feature type="compositionally biased region" description="Basic and acidic residues" evidence="8">
    <location>
        <begin position="619"/>
        <end position="631"/>
    </location>
</feature>
<feature type="compositionally biased region" description="Low complexity" evidence="8">
    <location>
        <begin position="46"/>
        <end position="55"/>
    </location>
</feature>
<keyword evidence="7" id="KW-0863">Zinc-finger</keyword>
<dbReference type="OrthoDB" id="8191639at2759"/>
<keyword evidence="5 10" id="KW-0269">Exonuclease</keyword>
<evidence type="ECO:0000256" key="4">
    <source>
        <dbReference type="ARBA" id="ARBA00022801"/>
    </source>
</evidence>
<proteinExistence type="inferred from homology"/>
<protein>
    <submittedName>
        <fullName evidence="10">Related to exonuclease GOR</fullName>
    </submittedName>
</protein>
<feature type="region of interest" description="Disordered" evidence="8">
    <location>
        <begin position="35"/>
        <end position="110"/>
    </location>
</feature>
<dbReference type="Pfam" id="PF00929">
    <property type="entry name" value="RNase_T"/>
    <property type="match status" value="1"/>
</dbReference>
<dbReference type="Gene3D" id="3.30.420.10">
    <property type="entry name" value="Ribonuclease H-like superfamily/Ribonuclease H"/>
    <property type="match status" value="1"/>
</dbReference>
<dbReference type="PANTHER" id="PTHR12801">
    <property type="entry name" value="RNA EXONUCLEASE REXO1 / RECO3 FAMILY MEMBER-RELATED"/>
    <property type="match status" value="1"/>
</dbReference>
<dbReference type="CDD" id="cd06145">
    <property type="entry name" value="REX1_like"/>
    <property type="match status" value="1"/>
</dbReference>
<evidence type="ECO:0000256" key="7">
    <source>
        <dbReference type="PROSITE-ProRule" id="PRU00723"/>
    </source>
</evidence>
<dbReference type="InterPro" id="IPR000571">
    <property type="entry name" value="Znf_CCCH"/>
</dbReference>
<keyword evidence="7" id="KW-0479">Metal-binding</keyword>
<organism evidence="10 11">
    <name type="scientific">Ustilago trichophora</name>
    <dbReference type="NCBI Taxonomy" id="86804"/>
    <lineage>
        <taxon>Eukaryota</taxon>
        <taxon>Fungi</taxon>
        <taxon>Dikarya</taxon>
        <taxon>Basidiomycota</taxon>
        <taxon>Ustilaginomycotina</taxon>
        <taxon>Ustilaginomycetes</taxon>
        <taxon>Ustilaginales</taxon>
        <taxon>Ustilaginaceae</taxon>
        <taxon>Ustilago</taxon>
    </lineage>
</organism>
<evidence type="ECO:0000256" key="5">
    <source>
        <dbReference type="ARBA" id="ARBA00022839"/>
    </source>
</evidence>
<feature type="compositionally biased region" description="Low complexity" evidence="8">
    <location>
        <begin position="84"/>
        <end position="94"/>
    </location>
</feature>
<dbReference type="InterPro" id="IPR012337">
    <property type="entry name" value="RNaseH-like_sf"/>
</dbReference>
<comment type="similarity">
    <text evidence="2">Belongs to the REXO1/REXO3 family.</text>
</comment>
<feature type="compositionally biased region" description="Polar residues" evidence="8">
    <location>
        <begin position="95"/>
        <end position="104"/>
    </location>
</feature>
<keyword evidence="11" id="KW-1185">Reference proteome</keyword>
<gene>
    <name evidence="10" type="ORF">UTRI_04572_B</name>
</gene>
<evidence type="ECO:0000256" key="8">
    <source>
        <dbReference type="SAM" id="MobiDB-lite"/>
    </source>
</evidence>
<evidence type="ECO:0000256" key="3">
    <source>
        <dbReference type="ARBA" id="ARBA00022722"/>
    </source>
</evidence>
<dbReference type="GO" id="GO:0010629">
    <property type="term" value="P:negative regulation of gene expression"/>
    <property type="evidence" value="ECO:0007669"/>
    <property type="project" value="UniProtKB-ARBA"/>
</dbReference>
<evidence type="ECO:0000256" key="6">
    <source>
        <dbReference type="ARBA" id="ARBA00023242"/>
    </source>
</evidence>
<evidence type="ECO:0000313" key="10">
    <source>
        <dbReference type="EMBL" id="SPO28209.1"/>
    </source>
</evidence>
<dbReference type="AlphaFoldDB" id="A0A5C3EG96"/>
<feature type="domain" description="C3H1-type" evidence="9">
    <location>
        <begin position="12"/>
        <end position="35"/>
    </location>
</feature>
<dbReference type="GO" id="GO:0003676">
    <property type="term" value="F:nucleic acid binding"/>
    <property type="evidence" value="ECO:0007669"/>
    <property type="project" value="InterPro"/>
</dbReference>
<dbReference type="FunFam" id="3.30.420.10:FF:000031">
    <property type="entry name" value="RNA exonuclease 1"/>
    <property type="match status" value="1"/>
</dbReference>
<feature type="zinc finger region" description="C3H1-type" evidence="7">
    <location>
        <begin position="12"/>
        <end position="35"/>
    </location>
</feature>
<dbReference type="GO" id="GO:0005634">
    <property type="term" value="C:nucleus"/>
    <property type="evidence" value="ECO:0007669"/>
    <property type="project" value="UniProtKB-SubCell"/>
</dbReference>
<keyword evidence="4" id="KW-0378">Hydrolase</keyword>
<keyword evidence="3" id="KW-0540">Nuclease</keyword>
<dbReference type="InterPro" id="IPR036397">
    <property type="entry name" value="RNaseH_sf"/>
</dbReference>
<feature type="region of interest" description="Disordered" evidence="8">
    <location>
        <begin position="612"/>
        <end position="652"/>
    </location>
</feature>
<evidence type="ECO:0000259" key="9">
    <source>
        <dbReference type="PROSITE" id="PS50103"/>
    </source>
</evidence>
<name>A0A5C3EG96_9BASI</name>
<accession>A0A5C3EG96</accession>
<dbReference type="InterPro" id="IPR047021">
    <property type="entry name" value="REXO1/3/4-like"/>
</dbReference>
<dbReference type="Proteomes" id="UP000324022">
    <property type="component" value="Unassembled WGS sequence"/>
</dbReference>